<dbReference type="Gene3D" id="3.10.50.40">
    <property type="match status" value="1"/>
</dbReference>
<dbReference type="PROSITE" id="PS50059">
    <property type="entry name" value="FKBP_PPIASE"/>
    <property type="match status" value="1"/>
</dbReference>
<dbReference type="Pfam" id="PF00254">
    <property type="entry name" value="FKBP_C"/>
    <property type="match status" value="1"/>
</dbReference>
<dbReference type="GO" id="GO:0003755">
    <property type="term" value="F:peptidyl-prolyl cis-trans isomerase activity"/>
    <property type="evidence" value="ECO:0007669"/>
    <property type="project" value="UniProtKB-KW"/>
</dbReference>
<comment type="caution">
    <text evidence="3">The sequence shown here is derived from an EMBL/GenBank/DDBJ whole genome shotgun (WGS) entry which is preliminary data.</text>
</comment>
<accession>A0AAW1R8V5</accession>
<keyword evidence="1" id="KW-0697">Rotamase</keyword>
<reference evidence="3 4" key="1">
    <citation type="journal article" date="2024" name="Nat. Commun.">
        <title>Phylogenomics reveals the evolutionary origins of lichenization in chlorophyte algae.</title>
        <authorList>
            <person name="Puginier C."/>
            <person name="Libourel C."/>
            <person name="Otte J."/>
            <person name="Skaloud P."/>
            <person name="Haon M."/>
            <person name="Grisel S."/>
            <person name="Petersen M."/>
            <person name="Berrin J.G."/>
            <person name="Delaux P.M."/>
            <person name="Dal Grande F."/>
            <person name="Keller J."/>
        </authorList>
    </citation>
    <scope>NUCLEOTIDE SEQUENCE [LARGE SCALE GENOMIC DNA]</scope>
    <source>
        <strain evidence="3 4">SAG 2043</strain>
    </source>
</reference>
<protein>
    <recommendedName>
        <fullName evidence="1">peptidylprolyl isomerase</fullName>
        <ecNumber evidence="1">5.2.1.8</ecNumber>
    </recommendedName>
</protein>
<proteinExistence type="predicted"/>
<sequence>MEDLAPVEPHRTSRRTHLLGLAAASGLLWGQGAQARSTGLDLPACRKLKSAGGMQYCDVRPGTGDSPQSGDQIEVNYTARVADSGKIYDGSRGFEFTLGNNEVVPGWEAAILGKDGMPPIKEGGLRTVVIPAEMAFGAKGEGCLFGLDEKCRVPPNAAIEITFEYLGLGYYS</sequence>
<dbReference type="SUPFAM" id="SSF54534">
    <property type="entry name" value="FKBP-like"/>
    <property type="match status" value="1"/>
</dbReference>
<evidence type="ECO:0000259" key="2">
    <source>
        <dbReference type="PROSITE" id="PS50059"/>
    </source>
</evidence>
<dbReference type="InterPro" id="IPR001179">
    <property type="entry name" value="PPIase_FKBP_dom"/>
</dbReference>
<dbReference type="AlphaFoldDB" id="A0AAW1R8V5"/>
<comment type="catalytic activity">
    <reaction evidence="1">
        <text>[protein]-peptidylproline (omega=180) = [protein]-peptidylproline (omega=0)</text>
        <dbReference type="Rhea" id="RHEA:16237"/>
        <dbReference type="Rhea" id="RHEA-COMP:10747"/>
        <dbReference type="Rhea" id="RHEA-COMP:10748"/>
        <dbReference type="ChEBI" id="CHEBI:83833"/>
        <dbReference type="ChEBI" id="CHEBI:83834"/>
        <dbReference type="EC" id="5.2.1.8"/>
    </reaction>
</comment>
<gene>
    <name evidence="3" type="ORF">WJX72_009477</name>
</gene>
<dbReference type="EMBL" id="JALJOR010000001">
    <property type="protein sequence ID" value="KAK9830059.1"/>
    <property type="molecule type" value="Genomic_DNA"/>
</dbReference>
<keyword evidence="4" id="KW-1185">Reference proteome</keyword>
<dbReference type="Proteomes" id="UP001489004">
    <property type="component" value="Unassembled WGS sequence"/>
</dbReference>
<keyword evidence="1" id="KW-0413">Isomerase</keyword>
<evidence type="ECO:0000313" key="4">
    <source>
        <dbReference type="Proteomes" id="UP001489004"/>
    </source>
</evidence>
<feature type="domain" description="PPIase FKBP-type" evidence="2">
    <location>
        <begin position="70"/>
        <end position="169"/>
    </location>
</feature>
<dbReference type="PANTHER" id="PTHR47833:SF2">
    <property type="entry name" value="PEPTIDYLPROLYL ISOMERASE"/>
    <property type="match status" value="1"/>
</dbReference>
<dbReference type="PANTHER" id="PTHR47833">
    <property type="entry name" value="PHOTOSYNTHETIC NDH SUBUNIT OF LUMENAL LOCATION 4, CHLOROPLASTIC"/>
    <property type="match status" value="1"/>
</dbReference>
<dbReference type="InterPro" id="IPR044183">
    <property type="entry name" value="PNSL4/FKBP13-like"/>
</dbReference>
<dbReference type="InterPro" id="IPR046357">
    <property type="entry name" value="PPIase_dom_sf"/>
</dbReference>
<name>A0AAW1R8V5_9CHLO</name>
<organism evidence="3 4">
    <name type="scientific">[Myrmecia] bisecta</name>
    <dbReference type="NCBI Taxonomy" id="41462"/>
    <lineage>
        <taxon>Eukaryota</taxon>
        <taxon>Viridiplantae</taxon>
        <taxon>Chlorophyta</taxon>
        <taxon>core chlorophytes</taxon>
        <taxon>Trebouxiophyceae</taxon>
        <taxon>Trebouxiales</taxon>
        <taxon>Trebouxiaceae</taxon>
        <taxon>Myrmecia</taxon>
    </lineage>
</organism>
<dbReference type="EC" id="5.2.1.8" evidence="1"/>
<dbReference type="GO" id="GO:0009507">
    <property type="term" value="C:chloroplast"/>
    <property type="evidence" value="ECO:0007669"/>
    <property type="project" value="InterPro"/>
</dbReference>
<evidence type="ECO:0000256" key="1">
    <source>
        <dbReference type="PROSITE-ProRule" id="PRU00277"/>
    </source>
</evidence>
<evidence type="ECO:0000313" key="3">
    <source>
        <dbReference type="EMBL" id="KAK9830059.1"/>
    </source>
</evidence>